<dbReference type="Proteomes" id="UP000321776">
    <property type="component" value="Unassembled WGS sequence"/>
</dbReference>
<evidence type="ECO:0000313" key="2">
    <source>
        <dbReference type="EMBL" id="TXC81211.1"/>
    </source>
</evidence>
<evidence type="ECO:0000313" key="3">
    <source>
        <dbReference type="Proteomes" id="UP000321776"/>
    </source>
</evidence>
<evidence type="ECO:0000259" key="1">
    <source>
        <dbReference type="Pfam" id="PF03527"/>
    </source>
</evidence>
<organism evidence="2 3">
    <name type="scientific">Paraburkholderia azotifigens</name>
    <dbReference type="NCBI Taxonomy" id="2057004"/>
    <lineage>
        <taxon>Bacteria</taxon>
        <taxon>Pseudomonadati</taxon>
        <taxon>Pseudomonadota</taxon>
        <taxon>Betaproteobacteria</taxon>
        <taxon>Burkholderiales</taxon>
        <taxon>Burkholderiaceae</taxon>
        <taxon>Paraburkholderia</taxon>
    </lineage>
</organism>
<dbReference type="AlphaFoldDB" id="A0A5C6V9R6"/>
<dbReference type="PRINTS" id="PR00394">
    <property type="entry name" value="RHSPROTEIN"/>
</dbReference>
<proteinExistence type="predicted"/>
<dbReference type="InterPro" id="IPR001826">
    <property type="entry name" value="RHS"/>
</dbReference>
<dbReference type="NCBIfam" id="TIGR03696">
    <property type="entry name" value="Rhs_assc_core"/>
    <property type="match status" value="1"/>
</dbReference>
<protein>
    <recommendedName>
        <fullName evidence="1">RHS protein conserved region domain-containing protein</fullName>
    </recommendedName>
</protein>
<accession>A0A5C6V9R6</accession>
<dbReference type="EMBL" id="VOQS01000005">
    <property type="protein sequence ID" value="TXC81211.1"/>
    <property type="molecule type" value="Genomic_DNA"/>
</dbReference>
<dbReference type="InterPro" id="IPR050708">
    <property type="entry name" value="T6SS_VgrG/RHS"/>
</dbReference>
<comment type="caution">
    <text evidence="2">The sequence shown here is derived from an EMBL/GenBank/DDBJ whole genome shotgun (WGS) entry which is preliminary data.</text>
</comment>
<gene>
    <name evidence="2" type="ORF">FRZ40_38135</name>
</gene>
<dbReference type="Gene3D" id="2.180.10.10">
    <property type="entry name" value="RHS repeat-associated core"/>
    <property type="match status" value="1"/>
</dbReference>
<dbReference type="InterPro" id="IPR022385">
    <property type="entry name" value="Rhs_assc_core"/>
</dbReference>
<dbReference type="PANTHER" id="PTHR32305:SF15">
    <property type="entry name" value="PROTEIN RHSA-RELATED"/>
    <property type="match status" value="1"/>
</dbReference>
<dbReference type="PANTHER" id="PTHR32305">
    <property type="match status" value="1"/>
</dbReference>
<sequence>MVQERESSGAIRTYVYDPLRAYAPLARVDRSNGSSQDKVCYYHTDPAGTARQVTDSKGHVVWGGACTAWGKVRANLADAANFVQPLRLPGQYQDDESGLHYNTFRYYDPHAGRFVSQDPIGLNGGLNLYQYAPNPINWIDPWGLMCETAPTRKSGGSLTEPQLPPKTIVKENGVEIVHYTRSGDHGPAHLHVKGGGAETKIGQAGKPIEGSPELSSVQRVVVENNRATIRRAIDKIQRWFGFNQI</sequence>
<dbReference type="Pfam" id="PF03527">
    <property type="entry name" value="RHS"/>
    <property type="match status" value="1"/>
</dbReference>
<name>A0A5C6V9R6_9BURK</name>
<feature type="domain" description="RHS protein conserved region" evidence="1">
    <location>
        <begin position="40"/>
        <end position="73"/>
    </location>
</feature>
<reference evidence="2 3" key="1">
    <citation type="journal article" date="2018" name="Int. J. Syst. Evol. Microbiol.">
        <title>Paraburkholderia azotifigens sp. nov., a nitrogen-fixing bacterium isolated from paddy soil.</title>
        <authorList>
            <person name="Choi G.M."/>
            <person name="Im W.T."/>
        </authorList>
    </citation>
    <scope>NUCLEOTIDE SEQUENCE [LARGE SCALE GENOMIC DNA]</scope>
    <source>
        <strain evidence="2 3">NF 2-5-3</strain>
    </source>
</reference>